<dbReference type="EMBL" id="DRSQ01000160">
    <property type="protein sequence ID" value="HHE32545.1"/>
    <property type="molecule type" value="Genomic_DNA"/>
</dbReference>
<gene>
    <name evidence="1" type="ORF">ENL07_07955</name>
</gene>
<dbReference type="AlphaFoldDB" id="A0A7C5HJK2"/>
<name>A0A7C5HJK2_9CHLB</name>
<proteinExistence type="predicted"/>
<sequence>MGKRQVIYKGSEISGKSELVGKEVNLVTTEQRVWHGTITAVDQGKVEFKDSRFWKHSFEIGNIDKIYTEVVTDY</sequence>
<comment type="caution">
    <text evidence="1">The sequence shown here is derived from an EMBL/GenBank/DDBJ whole genome shotgun (WGS) entry which is preliminary data.</text>
</comment>
<dbReference type="Proteomes" id="UP000886058">
    <property type="component" value="Unassembled WGS sequence"/>
</dbReference>
<organism evidence="1">
    <name type="scientific">Chlorobaculum parvum</name>
    <dbReference type="NCBI Taxonomy" id="274539"/>
    <lineage>
        <taxon>Bacteria</taxon>
        <taxon>Pseudomonadati</taxon>
        <taxon>Chlorobiota</taxon>
        <taxon>Chlorobiia</taxon>
        <taxon>Chlorobiales</taxon>
        <taxon>Chlorobiaceae</taxon>
        <taxon>Chlorobaculum</taxon>
    </lineage>
</organism>
<protein>
    <submittedName>
        <fullName evidence="1">Uncharacterized protein</fullName>
    </submittedName>
</protein>
<accession>A0A7C5HJK2</accession>
<reference evidence="1" key="1">
    <citation type="journal article" date="2020" name="mSystems">
        <title>Genome- and Community-Level Interaction Insights into Carbon Utilization and Element Cycling Functions of Hydrothermarchaeota in Hydrothermal Sediment.</title>
        <authorList>
            <person name="Zhou Z."/>
            <person name="Liu Y."/>
            <person name="Xu W."/>
            <person name="Pan J."/>
            <person name="Luo Z.H."/>
            <person name="Li M."/>
        </authorList>
    </citation>
    <scope>NUCLEOTIDE SEQUENCE [LARGE SCALE GENOMIC DNA]</scope>
    <source>
        <strain evidence="1">HyVt-633</strain>
    </source>
</reference>
<evidence type="ECO:0000313" key="1">
    <source>
        <dbReference type="EMBL" id="HHE32545.1"/>
    </source>
</evidence>